<comment type="subcellular location">
    <subcellularLocation>
        <location evidence="1">Membrane</location>
    </subcellularLocation>
</comment>
<dbReference type="PANTHER" id="PTHR14097">
    <property type="entry name" value="OXIDOREDUCTASE HTATIP2"/>
    <property type="match status" value="1"/>
</dbReference>
<dbReference type="Proteomes" id="UP001302274">
    <property type="component" value="Unassembled WGS sequence"/>
</dbReference>
<protein>
    <submittedName>
        <fullName evidence="4">NAD-dependent epimerase/dehydratase family protein</fullName>
    </submittedName>
</protein>
<name>A0ABU5VRI3_9BACT</name>
<organism evidence="4 5">
    <name type="scientific">Bacteriovorax antarcticus</name>
    <dbReference type="NCBI Taxonomy" id="3088717"/>
    <lineage>
        <taxon>Bacteria</taxon>
        <taxon>Pseudomonadati</taxon>
        <taxon>Bdellovibrionota</taxon>
        <taxon>Bacteriovoracia</taxon>
        <taxon>Bacteriovoracales</taxon>
        <taxon>Bacteriovoracaceae</taxon>
        <taxon>Bacteriovorax</taxon>
    </lineage>
</organism>
<dbReference type="Gene3D" id="3.40.50.720">
    <property type="entry name" value="NAD(P)-binding Rossmann-like Domain"/>
    <property type="match status" value="1"/>
</dbReference>
<sequence length="213" mass="23413">MIAVITGSTGLVGSLLLSKLLQDKATTQVISVTRKSLGLNNPKLKEVIVPDFANLMDHKDEMKGDIYFCALGTTIKTAGSKENFKKVDYDAVVNFGKVAEYHKAQSLTVVSANMANPKSAVFYNQIKGETEHALMDMQLNRLILLRPGLLIGERAEKRTGEKFAISLLDMLSPILPEKIEKTIATKIETLTTRMLKEGQNPAPKIKIINAVDI</sequence>
<dbReference type="EMBL" id="JAYGJQ010000001">
    <property type="protein sequence ID" value="MEA9355657.1"/>
    <property type="molecule type" value="Genomic_DNA"/>
</dbReference>
<evidence type="ECO:0000256" key="2">
    <source>
        <dbReference type="ARBA" id="ARBA00023136"/>
    </source>
</evidence>
<proteinExistence type="predicted"/>
<reference evidence="4 5" key="1">
    <citation type="submission" date="2023-11" db="EMBL/GenBank/DDBJ databases">
        <title>A Novel Polar Bacteriovorax (B. antarcticus) Isolated from the Biocrust in Antarctica.</title>
        <authorList>
            <person name="Mun W."/>
            <person name="Choi S.Y."/>
            <person name="Mitchell R.J."/>
        </authorList>
    </citation>
    <scope>NUCLEOTIDE SEQUENCE [LARGE SCALE GENOMIC DNA]</scope>
    <source>
        <strain evidence="4 5">PP10</strain>
    </source>
</reference>
<feature type="domain" description="NAD-dependent epimerase/dehydratase" evidence="3">
    <location>
        <begin position="4"/>
        <end position="103"/>
    </location>
</feature>
<dbReference type="PANTHER" id="PTHR14097:SF7">
    <property type="entry name" value="OXIDOREDUCTASE HTATIP2"/>
    <property type="match status" value="1"/>
</dbReference>
<keyword evidence="5" id="KW-1185">Reference proteome</keyword>
<evidence type="ECO:0000259" key="3">
    <source>
        <dbReference type="Pfam" id="PF01370"/>
    </source>
</evidence>
<comment type="caution">
    <text evidence="4">The sequence shown here is derived from an EMBL/GenBank/DDBJ whole genome shotgun (WGS) entry which is preliminary data.</text>
</comment>
<keyword evidence="2" id="KW-0472">Membrane</keyword>
<dbReference type="Pfam" id="PF01370">
    <property type="entry name" value="Epimerase"/>
    <property type="match status" value="1"/>
</dbReference>
<dbReference type="InterPro" id="IPR036291">
    <property type="entry name" value="NAD(P)-bd_dom_sf"/>
</dbReference>
<dbReference type="RefSeq" id="WP_323575275.1">
    <property type="nucleotide sequence ID" value="NZ_JAYGJQ010000001.1"/>
</dbReference>
<evidence type="ECO:0000313" key="4">
    <source>
        <dbReference type="EMBL" id="MEA9355657.1"/>
    </source>
</evidence>
<gene>
    <name evidence="4" type="ORF">SHI21_05580</name>
</gene>
<accession>A0ABU5VRI3</accession>
<evidence type="ECO:0000256" key="1">
    <source>
        <dbReference type="ARBA" id="ARBA00004370"/>
    </source>
</evidence>
<dbReference type="SUPFAM" id="SSF51735">
    <property type="entry name" value="NAD(P)-binding Rossmann-fold domains"/>
    <property type="match status" value="1"/>
</dbReference>
<dbReference type="InterPro" id="IPR001509">
    <property type="entry name" value="Epimerase_deHydtase"/>
</dbReference>
<evidence type="ECO:0000313" key="5">
    <source>
        <dbReference type="Proteomes" id="UP001302274"/>
    </source>
</evidence>